<comment type="caution">
    <text evidence="1">The sequence shown here is derived from an EMBL/GenBank/DDBJ whole genome shotgun (WGS) entry which is preliminary data.</text>
</comment>
<accession>A0ACC0W6L2</accession>
<sequence length="318" mass="35954">MAAAKRKWKKILYASQDYEDNYVDETFLEQMRTNANVREHDYGVMVRSAAAITQQICAVLIFFSVFEFFRQDAISAVVLGGIDVFLALVGFAVLRIHLQQPLHTSDTLRSCLLFCATLSLLSPVLRTLTKSFADDTICALAMSLGLLHLITHDYNYVNSGVGRFSGTISLNAAIFTAVLLGSRLQSNEHVFAFVLLAIEIFAMFPIFQREIKVRYCLIAYSSTTILSQGDRLLRYSERLHLMTAAVLVALSLVMTWQLSVLLSVLSGVFMLFLAFVCPLWFLHVQESKEYVKRMSSQLLNLHYIAHLTDARMCFVARY</sequence>
<reference evidence="1 2" key="1">
    <citation type="journal article" date="2022" name="bioRxiv">
        <title>The genome of the oomycete Peronosclerospora sorghi, a cosmopolitan pathogen of maize and sorghum, is inflated with dispersed pseudogenes.</title>
        <authorList>
            <person name="Fletcher K."/>
            <person name="Martin F."/>
            <person name="Isakeit T."/>
            <person name="Cavanaugh K."/>
            <person name="Magill C."/>
            <person name="Michelmore R."/>
        </authorList>
    </citation>
    <scope>NUCLEOTIDE SEQUENCE [LARGE SCALE GENOMIC DNA]</scope>
    <source>
        <strain evidence="1">P6</strain>
    </source>
</reference>
<gene>
    <name evidence="1" type="ORF">PsorP6_005128</name>
</gene>
<dbReference type="Proteomes" id="UP001163321">
    <property type="component" value="Chromosome 4"/>
</dbReference>
<protein>
    <submittedName>
        <fullName evidence="1">Uncharacterized protein</fullName>
    </submittedName>
</protein>
<organism evidence="1 2">
    <name type="scientific">Peronosclerospora sorghi</name>
    <dbReference type="NCBI Taxonomy" id="230839"/>
    <lineage>
        <taxon>Eukaryota</taxon>
        <taxon>Sar</taxon>
        <taxon>Stramenopiles</taxon>
        <taxon>Oomycota</taxon>
        <taxon>Peronosporomycetes</taxon>
        <taxon>Peronosporales</taxon>
        <taxon>Peronosporaceae</taxon>
        <taxon>Peronosclerospora</taxon>
    </lineage>
</organism>
<name>A0ACC0W6L2_9STRA</name>
<proteinExistence type="predicted"/>
<keyword evidence="2" id="KW-1185">Reference proteome</keyword>
<evidence type="ECO:0000313" key="2">
    <source>
        <dbReference type="Proteomes" id="UP001163321"/>
    </source>
</evidence>
<dbReference type="EMBL" id="CM047583">
    <property type="protein sequence ID" value="KAI9913753.1"/>
    <property type="molecule type" value="Genomic_DNA"/>
</dbReference>
<evidence type="ECO:0000313" key="1">
    <source>
        <dbReference type="EMBL" id="KAI9913753.1"/>
    </source>
</evidence>